<dbReference type="GO" id="GO:0005524">
    <property type="term" value="F:ATP binding"/>
    <property type="evidence" value="ECO:0007669"/>
    <property type="project" value="UniProtKB-KW"/>
</dbReference>
<evidence type="ECO:0000259" key="7">
    <source>
        <dbReference type="PROSITE" id="PS50109"/>
    </source>
</evidence>
<evidence type="ECO:0000256" key="6">
    <source>
        <dbReference type="ARBA" id="ARBA00023012"/>
    </source>
</evidence>
<dbReference type="InterPro" id="IPR013655">
    <property type="entry name" value="PAS_fold_3"/>
</dbReference>
<comment type="caution">
    <text evidence="9">The sequence shown here is derived from an EMBL/GenBank/DDBJ whole genome shotgun (WGS) entry which is preliminary data.</text>
</comment>
<protein>
    <recommendedName>
        <fullName evidence="2">histidine kinase</fullName>
        <ecNumber evidence="2">2.7.13.3</ecNumber>
    </recommendedName>
</protein>
<dbReference type="EMBL" id="JBHLWO010000001">
    <property type="protein sequence ID" value="MFC0318220.1"/>
    <property type="molecule type" value="Genomic_DNA"/>
</dbReference>
<evidence type="ECO:0000256" key="5">
    <source>
        <dbReference type="ARBA" id="ARBA00022777"/>
    </source>
</evidence>
<sequence length="353" mass="40586">MTILPPITSLTESSKLLFFSYDCKTNRFTYVNPAFESFFGRSSDNLDLAFLFEKVHYEDRQYVKEKLLDCLNGQVVHSLECRIVLHKKKYWFRIEPHLVRDDDNQLLVGHAEDISLYKEHDENLNRHNDKKNAILGIMSHDLAGPIGLITNITVLLNREVDPDNVKVKKFLSIIDRASRECLHLIRDFLDTEFLETAEIRLLKRRADVVQLVQRMIEEYAGMQVELNRSISFECNRKTIYADIDEAKLPQVINNLISNALKFTRADDRITISLDESDTTIYITVADTGIGIPKEYHATLFDKFSPARRRGLGGESSTGLGMHIIKTIIEWHGGTITFKSEEGQGTTFYIQLPK</sequence>
<evidence type="ECO:0000313" key="10">
    <source>
        <dbReference type="Proteomes" id="UP001589774"/>
    </source>
</evidence>
<dbReference type="RefSeq" id="WP_130856281.1">
    <property type="nucleotide sequence ID" value="NZ_JBHLWO010000001.1"/>
</dbReference>
<keyword evidence="9" id="KW-0547">Nucleotide-binding</keyword>
<organism evidence="9 10">
    <name type="scientific">Olivibacter oleidegradans</name>
    <dbReference type="NCBI Taxonomy" id="760123"/>
    <lineage>
        <taxon>Bacteria</taxon>
        <taxon>Pseudomonadati</taxon>
        <taxon>Bacteroidota</taxon>
        <taxon>Sphingobacteriia</taxon>
        <taxon>Sphingobacteriales</taxon>
        <taxon>Sphingobacteriaceae</taxon>
        <taxon>Olivibacter</taxon>
    </lineage>
</organism>
<evidence type="ECO:0000256" key="3">
    <source>
        <dbReference type="ARBA" id="ARBA00022553"/>
    </source>
</evidence>
<keyword evidence="4" id="KW-0808">Transferase</keyword>
<dbReference type="Gene3D" id="3.30.450.20">
    <property type="entry name" value="PAS domain"/>
    <property type="match status" value="1"/>
</dbReference>
<accession>A0ABV6HJB5</accession>
<evidence type="ECO:0000256" key="2">
    <source>
        <dbReference type="ARBA" id="ARBA00012438"/>
    </source>
</evidence>
<dbReference type="PROSITE" id="PS50109">
    <property type="entry name" value="HIS_KIN"/>
    <property type="match status" value="1"/>
</dbReference>
<keyword evidence="6" id="KW-0902">Two-component regulatory system</keyword>
<dbReference type="Pfam" id="PF02518">
    <property type="entry name" value="HATPase_c"/>
    <property type="match status" value="1"/>
</dbReference>
<dbReference type="CDD" id="cd00082">
    <property type="entry name" value="HisKA"/>
    <property type="match status" value="1"/>
</dbReference>
<dbReference type="SMART" id="SM00091">
    <property type="entry name" value="PAS"/>
    <property type="match status" value="1"/>
</dbReference>
<keyword evidence="5" id="KW-0418">Kinase</keyword>
<dbReference type="InterPro" id="IPR003594">
    <property type="entry name" value="HATPase_dom"/>
</dbReference>
<evidence type="ECO:0000313" key="9">
    <source>
        <dbReference type="EMBL" id="MFC0318220.1"/>
    </source>
</evidence>
<dbReference type="PRINTS" id="PR00344">
    <property type="entry name" value="BCTRLSENSOR"/>
</dbReference>
<dbReference type="InterPro" id="IPR000014">
    <property type="entry name" value="PAS"/>
</dbReference>
<dbReference type="InterPro" id="IPR050736">
    <property type="entry name" value="Sensor_HK_Regulatory"/>
</dbReference>
<dbReference type="PANTHER" id="PTHR43711:SF26">
    <property type="entry name" value="SENSOR HISTIDINE KINASE RCSC"/>
    <property type="match status" value="1"/>
</dbReference>
<dbReference type="Gene3D" id="3.30.565.10">
    <property type="entry name" value="Histidine kinase-like ATPase, C-terminal domain"/>
    <property type="match status" value="1"/>
</dbReference>
<dbReference type="SUPFAM" id="SSF55874">
    <property type="entry name" value="ATPase domain of HSP90 chaperone/DNA topoisomerase II/histidine kinase"/>
    <property type="match status" value="1"/>
</dbReference>
<keyword evidence="10" id="KW-1185">Reference proteome</keyword>
<dbReference type="Gene3D" id="1.10.287.130">
    <property type="match status" value="1"/>
</dbReference>
<dbReference type="InterPro" id="IPR003661">
    <property type="entry name" value="HisK_dim/P_dom"/>
</dbReference>
<dbReference type="InterPro" id="IPR005467">
    <property type="entry name" value="His_kinase_dom"/>
</dbReference>
<keyword evidence="3" id="KW-0597">Phosphoprotein</keyword>
<dbReference type="NCBIfam" id="TIGR00229">
    <property type="entry name" value="sensory_box"/>
    <property type="match status" value="1"/>
</dbReference>
<dbReference type="CDD" id="cd00075">
    <property type="entry name" value="HATPase"/>
    <property type="match status" value="1"/>
</dbReference>
<feature type="domain" description="PAS" evidence="8">
    <location>
        <begin position="7"/>
        <end position="74"/>
    </location>
</feature>
<dbReference type="InterPro" id="IPR036890">
    <property type="entry name" value="HATPase_C_sf"/>
</dbReference>
<gene>
    <name evidence="9" type="ORF">ACFFI0_07860</name>
</gene>
<dbReference type="InterPro" id="IPR035965">
    <property type="entry name" value="PAS-like_dom_sf"/>
</dbReference>
<evidence type="ECO:0000259" key="8">
    <source>
        <dbReference type="PROSITE" id="PS50112"/>
    </source>
</evidence>
<name>A0ABV6HJB5_9SPHI</name>
<feature type="domain" description="Histidine kinase" evidence="7">
    <location>
        <begin position="137"/>
        <end position="353"/>
    </location>
</feature>
<dbReference type="SUPFAM" id="SSF47384">
    <property type="entry name" value="Homodimeric domain of signal transducing histidine kinase"/>
    <property type="match status" value="1"/>
</dbReference>
<dbReference type="SUPFAM" id="SSF55785">
    <property type="entry name" value="PYP-like sensor domain (PAS domain)"/>
    <property type="match status" value="1"/>
</dbReference>
<dbReference type="Pfam" id="PF08447">
    <property type="entry name" value="PAS_3"/>
    <property type="match status" value="1"/>
</dbReference>
<proteinExistence type="predicted"/>
<dbReference type="InterPro" id="IPR004358">
    <property type="entry name" value="Sig_transdc_His_kin-like_C"/>
</dbReference>
<dbReference type="Proteomes" id="UP001589774">
    <property type="component" value="Unassembled WGS sequence"/>
</dbReference>
<dbReference type="CDD" id="cd00130">
    <property type="entry name" value="PAS"/>
    <property type="match status" value="1"/>
</dbReference>
<dbReference type="PROSITE" id="PS50112">
    <property type="entry name" value="PAS"/>
    <property type="match status" value="1"/>
</dbReference>
<evidence type="ECO:0000256" key="1">
    <source>
        <dbReference type="ARBA" id="ARBA00000085"/>
    </source>
</evidence>
<dbReference type="SMART" id="SM00387">
    <property type="entry name" value="HATPase_c"/>
    <property type="match status" value="1"/>
</dbReference>
<keyword evidence="9" id="KW-0067">ATP-binding</keyword>
<dbReference type="InterPro" id="IPR036097">
    <property type="entry name" value="HisK_dim/P_sf"/>
</dbReference>
<comment type="catalytic activity">
    <reaction evidence="1">
        <text>ATP + protein L-histidine = ADP + protein N-phospho-L-histidine.</text>
        <dbReference type="EC" id="2.7.13.3"/>
    </reaction>
</comment>
<dbReference type="PANTHER" id="PTHR43711">
    <property type="entry name" value="TWO-COMPONENT HISTIDINE KINASE"/>
    <property type="match status" value="1"/>
</dbReference>
<dbReference type="EC" id="2.7.13.3" evidence="2"/>
<dbReference type="SMART" id="SM00388">
    <property type="entry name" value="HisKA"/>
    <property type="match status" value="1"/>
</dbReference>
<evidence type="ECO:0000256" key="4">
    <source>
        <dbReference type="ARBA" id="ARBA00022679"/>
    </source>
</evidence>
<reference evidence="9 10" key="1">
    <citation type="submission" date="2024-09" db="EMBL/GenBank/DDBJ databases">
        <authorList>
            <person name="Sun Q."/>
            <person name="Mori K."/>
        </authorList>
    </citation>
    <scope>NUCLEOTIDE SEQUENCE [LARGE SCALE GENOMIC DNA]</scope>
    <source>
        <strain evidence="9 10">CCM 7765</strain>
    </source>
</reference>